<dbReference type="PANTHER" id="PTHR23028">
    <property type="entry name" value="ACETYLTRANSFERASE"/>
    <property type="match status" value="1"/>
</dbReference>
<dbReference type="GO" id="GO:0000271">
    <property type="term" value="P:polysaccharide biosynthetic process"/>
    <property type="evidence" value="ECO:0007669"/>
    <property type="project" value="TreeGrafter"/>
</dbReference>
<dbReference type="AlphaFoldDB" id="A0A1W9KW68"/>
<dbReference type="GO" id="GO:0016747">
    <property type="term" value="F:acyltransferase activity, transferring groups other than amino-acyl groups"/>
    <property type="evidence" value="ECO:0007669"/>
    <property type="project" value="InterPro"/>
</dbReference>
<feature type="transmembrane region" description="Helical" evidence="1">
    <location>
        <begin position="251"/>
        <end position="268"/>
    </location>
</feature>
<name>A0A1W9KW68_9BURK</name>
<keyword evidence="1" id="KW-0472">Membrane</keyword>
<dbReference type="PANTHER" id="PTHR23028:SF131">
    <property type="entry name" value="BLR2367 PROTEIN"/>
    <property type="match status" value="1"/>
</dbReference>
<proteinExistence type="predicted"/>
<feature type="transmembrane region" description="Helical" evidence="1">
    <location>
        <begin position="174"/>
        <end position="197"/>
    </location>
</feature>
<feature type="transmembrane region" description="Helical" evidence="1">
    <location>
        <begin position="21"/>
        <end position="39"/>
    </location>
</feature>
<sequence>MNHTHSAAAQRQLCGLDGLRGVACLMVFGVHFGQIAKLYGNAGPFDLARLIENGNSGVALFFGLSGFLLGLPFWRAMLQGRALPSIGRYFAHRLARVVPAYFLCLTALIVANRLWLERDWQRDALLHYAFAFNFFDTSIFSINPPFWTVAVEMQFYLLLPVLFFGCWRLRADQAAVGAVVLAIVAYAAHGLIAANSAARLSAGDQLSPVLTYSLLAHLPHFLLGVVTGWFFTRHSRLNWSPSEKTVLWKEVALWLSGALLLVIFATPLDELLQVPYGRYNLPVVPLLFCLVIVLAPLTATGWLLLHKSPLRGVGCVSYGVYLYHLPVLHVVARILPRYAMNAQDDWFVFAVTSLSLTLGVATLSYHLFEKPIRRLVTGQIR</sequence>
<keyword evidence="1" id="KW-1133">Transmembrane helix</keyword>
<feature type="transmembrane region" description="Helical" evidence="1">
    <location>
        <begin position="98"/>
        <end position="116"/>
    </location>
</feature>
<evidence type="ECO:0000256" key="1">
    <source>
        <dbReference type="SAM" id="Phobius"/>
    </source>
</evidence>
<dbReference type="InterPro" id="IPR002656">
    <property type="entry name" value="Acyl_transf_3_dom"/>
</dbReference>
<dbReference type="Pfam" id="PF01757">
    <property type="entry name" value="Acyl_transf_3"/>
    <property type="match status" value="1"/>
</dbReference>
<feature type="transmembrane region" description="Helical" evidence="1">
    <location>
        <begin position="283"/>
        <end position="305"/>
    </location>
</feature>
<organism evidence="3 4">
    <name type="scientific">Rhodoferax ferrireducens</name>
    <dbReference type="NCBI Taxonomy" id="192843"/>
    <lineage>
        <taxon>Bacteria</taxon>
        <taxon>Pseudomonadati</taxon>
        <taxon>Pseudomonadota</taxon>
        <taxon>Betaproteobacteria</taxon>
        <taxon>Burkholderiales</taxon>
        <taxon>Comamonadaceae</taxon>
        <taxon>Rhodoferax</taxon>
    </lineage>
</organism>
<accession>A0A1W9KW68</accession>
<protein>
    <recommendedName>
        <fullName evidence="2">Acyltransferase 3 domain-containing protein</fullName>
    </recommendedName>
</protein>
<evidence type="ECO:0000313" key="3">
    <source>
        <dbReference type="EMBL" id="OQW88763.1"/>
    </source>
</evidence>
<comment type="caution">
    <text evidence="3">The sequence shown here is derived from an EMBL/GenBank/DDBJ whole genome shotgun (WGS) entry which is preliminary data.</text>
</comment>
<keyword evidence="1" id="KW-0812">Transmembrane</keyword>
<feature type="domain" description="Acyltransferase 3" evidence="2">
    <location>
        <begin position="15"/>
        <end position="363"/>
    </location>
</feature>
<feature type="transmembrane region" description="Helical" evidence="1">
    <location>
        <begin position="346"/>
        <end position="368"/>
    </location>
</feature>
<feature type="transmembrane region" description="Helical" evidence="1">
    <location>
        <begin position="312"/>
        <end position="334"/>
    </location>
</feature>
<evidence type="ECO:0000313" key="4">
    <source>
        <dbReference type="Proteomes" id="UP000192505"/>
    </source>
</evidence>
<reference evidence="3 4" key="1">
    <citation type="submission" date="2017-01" db="EMBL/GenBank/DDBJ databases">
        <title>Novel large sulfur bacteria in the metagenomes of groundwater-fed chemosynthetic microbial mats in the Lake Huron basin.</title>
        <authorList>
            <person name="Sharrar A.M."/>
            <person name="Flood B.E."/>
            <person name="Bailey J.V."/>
            <person name="Jones D.S."/>
            <person name="Biddanda B."/>
            <person name="Ruberg S.A."/>
            <person name="Marcus D.N."/>
            <person name="Dick G.J."/>
        </authorList>
    </citation>
    <scope>NUCLEOTIDE SEQUENCE [LARGE SCALE GENOMIC DNA]</scope>
    <source>
        <strain evidence="3">A7</strain>
    </source>
</reference>
<gene>
    <name evidence="3" type="ORF">BWK72_07350</name>
</gene>
<feature type="transmembrane region" description="Helical" evidence="1">
    <location>
        <begin position="146"/>
        <end position="167"/>
    </location>
</feature>
<dbReference type="InterPro" id="IPR050879">
    <property type="entry name" value="Acyltransferase_3"/>
</dbReference>
<dbReference type="Proteomes" id="UP000192505">
    <property type="component" value="Unassembled WGS sequence"/>
</dbReference>
<dbReference type="GO" id="GO:0016020">
    <property type="term" value="C:membrane"/>
    <property type="evidence" value="ECO:0007669"/>
    <property type="project" value="TreeGrafter"/>
</dbReference>
<evidence type="ECO:0000259" key="2">
    <source>
        <dbReference type="Pfam" id="PF01757"/>
    </source>
</evidence>
<dbReference type="EMBL" id="MTEI01000003">
    <property type="protein sequence ID" value="OQW88763.1"/>
    <property type="molecule type" value="Genomic_DNA"/>
</dbReference>
<feature type="transmembrane region" description="Helical" evidence="1">
    <location>
        <begin position="209"/>
        <end position="231"/>
    </location>
</feature>
<feature type="transmembrane region" description="Helical" evidence="1">
    <location>
        <begin position="59"/>
        <end position="78"/>
    </location>
</feature>